<gene>
    <name evidence="1" type="ORF">GCM10007298_28350</name>
</gene>
<comment type="caution">
    <text evidence="1">The sequence shown here is derived from an EMBL/GenBank/DDBJ whole genome shotgun (WGS) entry which is preliminary data.</text>
</comment>
<sequence length="76" mass="8170">MMSTTTTAPTVIHGIWRRPPALTVGTVPGRDFFFFLGDDLDAGGPDGEFVELVFGAGRGLSVAMTAFRLSMRSTVY</sequence>
<protein>
    <submittedName>
        <fullName evidence="1">Uncharacterized protein</fullName>
    </submittedName>
</protein>
<organism evidence="1 2">
    <name type="scientific">Williamsia phyllosphaerae</name>
    <dbReference type="NCBI Taxonomy" id="885042"/>
    <lineage>
        <taxon>Bacteria</taxon>
        <taxon>Bacillati</taxon>
        <taxon>Actinomycetota</taxon>
        <taxon>Actinomycetes</taxon>
        <taxon>Mycobacteriales</taxon>
        <taxon>Nocardiaceae</taxon>
        <taxon>Williamsia</taxon>
    </lineage>
</organism>
<keyword evidence="2" id="KW-1185">Reference proteome</keyword>
<name>A0ABQ1V120_9NOCA</name>
<evidence type="ECO:0000313" key="2">
    <source>
        <dbReference type="Proteomes" id="UP000632454"/>
    </source>
</evidence>
<dbReference type="EMBL" id="BMCS01000002">
    <property type="protein sequence ID" value="GGF30822.1"/>
    <property type="molecule type" value="Genomic_DNA"/>
</dbReference>
<accession>A0ABQ1V120</accession>
<evidence type="ECO:0000313" key="1">
    <source>
        <dbReference type="EMBL" id="GGF30822.1"/>
    </source>
</evidence>
<dbReference type="Proteomes" id="UP000632454">
    <property type="component" value="Unassembled WGS sequence"/>
</dbReference>
<proteinExistence type="predicted"/>
<reference evidence="2" key="1">
    <citation type="journal article" date="2019" name="Int. J. Syst. Evol. Microbiol.">
        <title>The Global Catalogue of Microorganisms (GCM) 10K type strain sequencing project: providing services to taxonomists for standard genome sequencing and annotation.</title>
        <authorList>
            <consortium name="The Broad Institute Genomics Platform"/>
            <consortium name="The Broad Institute Genome Sequencing Center for Infectious Disease"/>
            <person name="Wu L."/>
            <person name="Ma J."/>
        </authorList>
    </citation>
    <scope>NUCLEOTIDE SEQUENCE [LARGE SCALE GENOMIC DNA]</scope>
    <source>
        <strain evidence="2">CCM 7855</strain>
    </source>
</reference>